<dbReference type="InterPro" id="IPR016181">
    <property type="entry name" value="Acyl_CoA_acyltransferase"/>
</dbReference>
<evidence type="ECO:0000256" key="1">
    <source>
        <dbReference type="ARBA" id="ARBA00022679"/>
    </source>
</evidence>
<dbReference type="InterPro" id="IPR050832">
    <property type="entry name" value="Bact_Acetyltransf"/>
</dbReference>
<dbReference type="CDD" id="cd04301">
    <property type="entry name" value="NAT_SF"/>
    <property type="match status" value="1"/>
</dbReference>
<keyword evidence="5" id="KW-1185">Reference proteome</keyword>
<comment type="caution">
    <text evidence="4">The sequence shown here is derived from an EMBL/GenBank/DDBJ whole genome shotgun (WGS) entry which is preliminary data.</text>
</comment>
<dbReference type="EMBL" id="JASXSZ010000002">
    <property type="protein sequence ID" value="MDL9979514.1"/>
    <property type="molecule type" value="Genomic_DNA"/>
</dbReference>
<evidence type="ECO:0000256" key="2">
    <source>
        <dbReference type="ARBA" id="ARBA00023315"/>
    </source>
</evidence>
<organism evidence="4 5">
    <name type="scientific">Microbacterium candidum</name>
    <dbReference type="NCBI Taxonomy" id="3041922"/>
    <lineage>
        <taxon>Bacteria</taxon>
        <taxon>Bacillati</taxon>
        <taxon>Actinomycetota</taxon>
        <taxon>Actinomycetes</taxon>
        <taxon>Micrococcales</taxon>
        <taxon>Microbacteriaceae</taxon>
        <taxon>Microbacterium</taxon>
    </lineage>
</organism>
<dbReference type="PANTHER" id="PTHR43877">
    <property type="entry name" value="AMINOALKYLPHOSPHONATE N-ACETYLTRANSFERASE-RELATED-RELATED"/>
    <property type="match status" value="1"/>
</dbReference>
<evidence type="ECO:0000259" key="3">
    <source>
        <dbReference type="PROSITE" id="PS51186"/>
    </source>
</evidence>
<dbReference type="Proteomes" id="UP001235064">
    <property type="component" value="Unassembled WGS sequence"/>
</dbReference>
<evidence type="ECO:0000313" key="4">
    <source>
        <dbReference type="EMBL" id="MDL9979514.1"/>
    </source>
</evidence>
<reference evidence="4 5" key="1">
    <citation type="submission" date="2023-06" db="EMBL/GenBank/DDBJ databases">
        <title>Microbacterium sp. nov., isolated from a waste landfill.</title>
        <authorList>
            <person name="Wen W."/>
        </authorList>
    </citation>
    <scope>NUCLEOTIDE SEQUENCE [LARGE SCALE GENOMIC DNA]</scope>
    <source>
        <strain evidence="4 5">ASV49</strain>
    </source>
</reference>
<name>A0ABT7MYJ1_9MICO</name>
<proteinExistence type="predicted"/>
<dbReference type="SUPFAM" id="SSF55729">
    <property type="entry name" value="Acyl-CoA N-acyltransferases (Nat)"/>
    <property type="match status" value="1"/>
</dbReference>
<keyword evidence="1" id="KW-0808">Transferase</keyword>
<dbReference type="Pfam" id="PF13673">
    <property type="entry name" value="Acetyltransf_10"/>
    <property type="match status" value="1"/>
</dbReference>
<feature type="domain" description="N-acetyltransferase" evidence="3">
    <location>
        <begin position="17"/>
        <end position="158"/>
    </location>
</feature>
<gene>
    <name evidence="4" type="ORF">QSV35_09210</name>
</gene>
<dbReference type="Gene3D" id="3.40.630.30">
    <property type="match status" value="1"/>
</dbReference>
<evidence type="ECO:0000313" key="5">
    <source>
        <dbReference type="Proteomes" id="UP001235064"/>
    </source>
</evidence>
<sequence>MILPHVTPGRTTLDDPAVAEVLAEHCADEFSAVDDRMRVALVELQLRARLGGFADAFPEAHARLLVRDGGLVGYAIVDSRDTSIHLVDLVVRPAFRRTGAATALLGELTTEADSSDRDLTLSVTPGSPAERLYAAHGFARVEDAAPDALHVGMRRAAASVPPLREDIR</sequence>
<dbReference type="InterPro" id="IPR000182">
    <property type="entry name" value="GNAT_dom"/>
</dbReference>
<accession>A0ABT7MYJ1</accession>
<dbReference type="PROSITE" id="PS51186">
    <property type="entry name" value="GNAT"/>
    <property type="match status" value="1"/>
</dbReference>
<dbReference type="RefSeq" id="WP_286288480.1">
    <property type="nucleotide sequence ID" value="NZ_JASXSZ010000002.1"/>
</dbReference>
<keyword evidence="2" id="KW-0012">Acyltransferase</keyword>
<protein>
    <submittedName>
        <fullName evidence="4">GNAT family N-acetyltransferase</fullName>
    </submittedName>
</protein>